<dbReference type="GO" id="GO:0003676">
    <property type="term" value="F:nucleic acid binding"/>
    <property type="evidence" value="ECO:0007669"/>
    <property type="project" value="InterPro"/>
</dbReference>
<dbReference type="EMBL" id="LAZR01008659">
    <property type="protein sequence ID" value="KKM77335.1"/>
    <property type="molecule type" value="Genomic_DNA"/>
</dbReference>
<dbReference type="SMART" id="SM00479">
    <property type="entry name" value="EXOIII"/>
    <property type="match status" value="1"/>
</dbReference>
<dbReference type="InterPro" id="IPR036397">
    <property type="entry name" value="RNaseH_sf"/>
</dbReference>
<dbReference type="Gene3D" id="3.30.420.10">
    <property type="entry name" value="Ribonuclease H-like superfamily/Ribonuclease H"/>
    <property type="match status" value="1"/>
</dbReference>
<dbReference type="SUPFAM" id="SSF53098">
    <property type="entry name" value="Ribonuclease H-like"/>
    <property type="match status" value="1"/>
</dbReference>
<dbReference type="InterPro" id="IPR012337">
    <property type="entry name" value="RNaseH-like_sf"/>
</dbReference>
<sequence>MLSNGQETNKVSTIKGKPRGYFQKVLAVDCETTGLVVNVDDPSYNPKTKEEYQAISWGLVVADAETFKPIEKMYIEIQWNGVALWDNRAQKIHGLSKEHLATNGFTEAEAVEAMGTLIMKHWGPNVSIRLLGHNVATFDMWFLKRIFRRHNIDLTFGSRHIDTSSIGFVNWGTYSSDELFSMMGYEDRGKHNALDDALMSLESARVTRLLFNKCLEE</sequence>
<organism evidence="2">
    <name type="scientific">marine sediment metagenome</name>
    <dbReference type="NCBI Taxonomy" id="412755"/>
    <lineage>
        <taxon>unclassified sequences</taxon>
        <taxon>metagenomes</taxon>
        <taxon>ecological metagenomes</taxon>
    </lineage>
</organism>
<dbReference type="InterPro" id="IPR013520">
    <property type="entry name" value="Ribonucl_H"/>
</dbReference>
<feature type="domain" description="Exonuclease" evidence="1">
    <location>
        <begin position="24"/>
        <end position="213"/>
    </location>
</feature>
<proteinExistence type="predicted"/>
<reference evidence="2" key="1">
    <citation type="journal article" date="2015" name="Nature">
        <title>Complex archaea that bridge the gap between prokaryotes and eukaryotes.</title>
        <authorList>
            <person name="Spang A."/>
            <person name="Saw J.H."/>
            <person name="Jorgensen S.L."/>
            <person name="Zaremba-Niedzwiedzka K."/>
            <person name="Martijn J."/>
            <person name="Lind A.E."/>
            <person name="van Eijk R."/>
            <person name="Schleper C."/>
            <person name="Guy L."/>
            <person name="Ettema T.J."/>
        </authorList>
    </citation>
    <scope>NUCLEOTIDE SEQUENCE</scope>
</reference>
<evidence type="ECO:0000259" key="1">
    <source>
        <dbReference type="SMART" id="SM00479"/>
    </source>
</evidence>
<evidence type="ECO:0000313" key="2">
    <source>
        <dbReference type="EMBL" id="KKM77335.1"/>
    </source>
</evidence>
<gene>
    <name evidence="2" type="ORF">LCGC14_1371030</name>
</gene>
<dbReference type="CDD" id="cd06127">
    <property type="entry name" value="DEDDh"/>
    <property type="match status" value="1"/>
</dbReference>
<accession>A0A0F9MKM4</accession>
<comment type="caution">
    <text evidence="2">The sequence shown here is derived from an EMBL/GenBank/DDBJ whole genome shotgun (WGS) entry which is preliminary data.</text>
</comment>
<protein>
    <recommendedName>
        <fullName evidence="1">Exonuclease domain-containing protein</fullName>
    </recommendedName>
</protein>
<dbReference type="AlphaFoldDB" id="A0A0F9MKM4"/>
<name>A0A0F9MKM4_9ZZZZ</name>
<dbReference type="Pfam" id="PF00929">
    <property type="entry name" value="RNase_T"/>
    <property type="match status" value="1"/>
</dbReference>